<dbReference type="PROSITE" id="PS51833">
    <property type="entry name" value="HDOD"/>
    <property type="match status" value="1"/>
</dbReference>
<dbReference type="InterPro" id="IPR003607">
    <property type="entry name" value="HD/PDEase_dom"/>
</dbReference>
<evidence type="ECO:0000313" key="3">
    <source>
        <dbReference type="Proteomes" id="UP000265882"/>
    </source>
</evidence>
<dbReference type="PANTHER" id="PTHR33525:SF3">
    <property type="entry name" value="RIBONUCLEASE Y"/>
    <property type="match status" value="1"/>
</dbReference>
<dbReference type="Pfam" id="PF05157">
    <property type="entry name" value="MshEN"/>
    <property type="match status" value="1"/>
</dbReference>
<dbReference type="PANTHER" id="PTHR33525">
    <property type="match status" value="1"/>
</dbReference>
<dbReference type="Proteomes" id="UP000265882">
    <property type="component" value="Unassembled WGS sequence"/>
</dbReference>
<gene>
    <name evidence="2" type="ORF">C4520_01560</name>
</gene>
<dbReference type="SMART" id="SM00471">
    <property type="entry name" value="HDc"/>
    <property type="match status" value="1"/>
</dbReference>
<dbReference type="EMBL" id="QZKU01000016">
    <property type="protein sequence ID" value="RJP25947.1"/>
    <property type="molecule type" value="Genomic_DNA"/>
</dbReference>
<sequence length="437" mass="48528">MITGKKKIGALLIERGYVTSEQVRRALEVQKSRRDRLGNILIELGYLSEQKFHEFLGAIGGVASIELARYEISRDIIDLLPRDLALRHEVVPIGRMKSLLTVAMVCPLDEVAIAQLEEATDLKVKPVLCSRSAVYRALDRYYQRGKHLDEKPAEDTVDIETAPDLGWAARLVERVQELPTLPDILQTVSAIVNDPNSSASDLAKVISTDAALSAKILRLANSPAYGFSRKVVDIKHAIALLGFQQTQSLAVTVSIFDYMNKGGGFDFKSYWNHSFACATLAKLLAANLRSHEMESAFVAGLLHDIGKAALATEMFREDHYTGPPRSFPLTSDNEEEVMGITHAELGYLLSEFWLLPETLSHAIRYHHMPEQEPKRGKLPGLIFLANIFCKQEQASDQTAGDIDQRIISIIDHLGLSQAALSQTMNIYKDIATDISLF</sequence>
<dbReference type="InterPro" id="IPR013976">
    <property type="entry name" value="HDOD"/>
</dbReference>
<name>A0A3A4NZN6_ABYX5</name>
<dbReference type="NCBIfam" id="TIGR00277">
    <property type="entry name" value="HDIG"/>
    <property type="match status" value="1"/>
</dbReference>
<dbReference type="Pfam" id="PF08668">
    <property type="entry name" value="HDOD"/>
    <property type="match status" value="1"/>
</dbReference>
<dbReference type="InterPro" id="IPR052340">
    <property type="entry name" value="RNase_Y/CdgJ"/>
</dbReference>
<dbReference type="InterPro" id="IPR037257">
    <property type="entry name" value="T2SS_E_N_sf"/>
</dbReference>
<dbReference type="InterPro" id="IPR006675">
    <property type="entry name" value="HDIG_dom"/>
</dbReference>
<dbReference type="Gene3D" id="1.10.40.70">
    <property type="match status" value="1"/>
</dbReference>
<dbReference type="Gene3D" id="3.30.300.160">
    <property type="entry name" value="Type II secretion system, protein E, N-terminal domain"/>
    <property type="match status" value="1"/>
</dbReference>
<dbReference type="CDD" id="cd00077">
    <property type="entry name" value="HDc"/>
    <property type="match status" value="1"/>
</dbReference>
<dbReference type="SUPFAM" id="SSF160246">
    <property type="entry name" value="EspE N-terminal domain-like"/>
    <property type="match status" value="1"/>
</dbReference>
<comment type="caution">
    <text evidence="2">The sequence shown here is derived from an EMBL/GenBank/DDBJ whole genome shotgun (WGS) entry which is preliminary data.</text>
</comment>
<reference evidence="2 3" key="1">
    <citation type="journal article" date="2017" name="ISME J.">
        <title>Energy and carbon metabolisms in a deep terrestrial subsurface fluid microbial community.</title>
        <authorList>
            <person name="Momper L."/>
            <person name="Jungbluth S.P."/>
            <person name="Lee M.D."/>
            <person name="Amend J.P."/>
        </authorList>
    </citation>
    <scope>NUCLEOTIDE SEQUENCE [LARGE SCALE GENOMIC DNA]</scope>
    <source>
        <strain evidence="2">SURF_5</strain>
    </source>
</reference>
<protein>
    <submittedName>
        <fullName evidence="2">HDOD domain-containing protein</fullName>
    </submittedName>
</protein>
<dbReference type="InterPro" id="IPR007831">
    <property type="entry name" value="T2SS_GspE_N"/>
</dbReference>
<proteinExistence type="predicted"/>
<evidence type="ECO:0000259" key="1">
    <source>
        <dbReference type="PROSITE" id="PS51833"/>
    </source>
</evidence>
<organism evidence="2 3">
    <name type="scientific">Abyssobacteria bacterium (strain SURF_5)</name>
    <dbReference type="NCBI Taxonomy" id="2093360"/>
    <lineage>
        <taxon>Bacteria</taxon>
        <taxon>Pseudomonadati</taxon>
        <taxon>Candidatus Hydrogenedentota</taxon>
        <taxon>Candidatus Abyssobacteria</taxon>
    </lineage>
</organism>
<feature type="domain" description="HDOD" evidence="1">
    <location>
        <begin position="178"/>
        <end position="369"/>
    </location>
</feature>
<evidence type="ECO:0000313" key="2">
    <source>
        <dbReference type="EMBL" id="RJP25947.1"/>
    </source>
</evidence>
<dbReference type="AlphaFoldDB" id="A0A3A4NZN6"/>
<accession>A0A3A4NZN6</accession>
<dbReference type="SUPFAM" id="SSF109604">
    <property type="entry name" value="HD-domain/PDEase-like"/>
    <property type="match status" value="1"/>
</dbReference>
<dbReference type="Gene3D" id="1.10.3210.10">
    <property type="entry name" value="Hypothetical protein af1432"/>
    <property type="match status" value="1"/>
</dbReference>